<keyword evidence="3" id="KW-1185">Reference proteome</keyword>
<gene>
    <name evidence="2" type="ORF">IAR55_000043</name>
</gene>
<name>A0AAW0Z5I3_9TREE</name>
<dbReference type="KEGG" id="kne:92177303"/>
<evidence type="ECO:0000256" key="1">
    <source>
        <dbReference type="SAM" id="MobiDB-lite"/>
    </source>
</evidence>
<dbReference type="GeneID" id="92177303"/>
<dbReference type="RefSeq" id="XP_066805724.1">
    <property type="nucleotide sequence ID" value="XM_066943182.1"/>
</dbReference>
<dbReference type="EMBL" id="JBCAWK010000001">
    <property type="protein sequence ID" value="KAK8869478.1"/>
    <property type="molecule type" value="Genomic_DNA"/>
</dbReference>
<dbReference type="AlphaFoldDB" id="A0AAW0Z5I3"/>
<evidence type="ECO:0000313" key="2">
    <source>
        <dbReference type="EMBL" id="KAK8869478.1"/>
    </source>
</evidence>
<comment type="caution">
    <text evidence="2">The sequence shown here is derived from an EMBL/GenBank/DDBJ whole genome shotgun (WGS) entry which is preliminary data.</text>
</comment>
<proteinExistence type="predicted"/>
<protein>
    <submittedName>
        <fullName evidence="2">Uncharacterized protein</fullName>
    </submittedName>
</protein>
<evidence type="ECO:0000313" key="3">
    <source>
        <dbReference type="Proteomes" id="UP001388673"/>
    </source>
</evidence>
<organism evidence="2 3">
    <name type="scientific">Kwoniella newhampshirensis</name>
    <dbReference type="NCBI Taxonomy" id="1651941"/>
    <lineage>
        <taxon>Eukaryota</taxon>
        <taxon>Fungi</taxon>
        <taxon>Dikarya</taxon>
        <taxon>Basidiomycota</taxon>
        <taxon>Agaricomycotina</taxon>
        <taxon>Tremellomycetes</taxon>
        <taxon>Tremellales</taxon>
        <taxon>Cryptococcaceae</taxon>
        <taxon>Kwoniella</taxon>
    </lineage>
</organism>
<feature type="compositionally biased region" description="Polar residues" evidence="1">
    <location>
        <begin position="162"/>
        <end position="176"/>
    </location>
</feature>
<accession>A0AAW0Z5I3</accession>
<reference evidence="2 3" key="1">
    <citation type="journal article" date="2024" name="bioRxiv">
        <title>Comparative genomics of Cryptococcus and Kwoniella reveals pathogenesis evolution and contrasting karyotype dynamics via intercentromeric recombination or chromosome fusion.</title>
        <authorList>
            <person name="Coelho M.A."/>
            <person name="David-Palma M."/>
            <person name="Shea T."/>
            <person name="Bowers K."/>
            <person name="McGinley-Smith S."/>
            <person name="Mohammad A.W."/>
            <person name="Gnirke A."/>
            <person name="Yurkov A.M."/>
            <person name="Nowrousian M."/>
            <person name="Sun S."/>
            <person name="Cuomo C.A."/>
            <person name="Heitman J."/>
        </authorList>
    </citation>
    <scope>NUCLEOTIDE SEQUENCE [LARGE SCALE GENOMIC DNA]</scope>
    <source>
        <strain evidence="2 3">CBS 13917</strain>
    </source>
</reference>
<dbReference type="Proteomes" id="UP001388673">
    <property type="component" value="Unassembled WGS sequence"/>
</dbReference>
<sequence>MSSAPPLPSSTLTLLLSSLLPPSPLPQELLSKSLLQRLLYLPPSPANLDAHISPFPTDESTQPLSSRLRELARGHTLTEVGYMKEAEEDTFAKVTIGPEELGSNGDDIGEGSVEIWFEFESGSDGRGWVYHSARLPIPNSDQVWVMSPSLLPPSDADHHSQLRAQSSATQDIYSTNDGHESRDVSGQEAPAGYWAAFDSPPKNGGGYDVADQLDDEGEGAEDDYWAQYSRPATAPITPGAATPGVNTIAAGGGGGLRDMSQLNPFSTMTSNGGSIYSHGGQNGVRDGIDEGSNSTGLDTASRLSDSLHQLGLVQALNSAKDCEPRGIWKDDTGRQVRDRLKGKIGNSLKELWTDYLGDKDENGGDQVLEERAMGWLRISRNVVDATTSTINTKGNNVVGNGARLSMSGQQVNGGWKEQVIRAKLEVLKEMYEIVAEQEHDDEAFWRLCEGVVKSQRGVEVEDEDVRQIVYYE</sequence>
<feature type="region of interest" description="Disordered" evidence="1">
    <location>
        <begin position="150"/>
        <end position="215"/>
    </location>
</feature>